<dbReference type="InterPro" id="IPR050153">
    <property type="entry name" value="Metal_Ion_Import_ABC"/>
</dbReference>
<evidence type="ECO:0000256" key="5">
    <source>
        <dbReference type="ARBA" id="ARBA00022840"/>
    </source>
</evidence>
<reference evidence="7" key="2">
    <citation type="submission" date="2009-09" db="EMBL/GenBank/DDBJ databases">
        <title>Complete sequence of chromosome of Candidatus Accumulibacter phosphatis clade IIA str. UW-1.</title>
        <authorList>
            <consortium name="US DOE Joint Genome Institute"/>
            <person name="Martin H.G."/>
            <person name="Ivanova N."/>
            <person name="Kunin V."/>
            <person name="Warnecke F."/>
            <person name="Barry K."/>
            <person name="He S."/>
            <person name="Salamov A."/>
            <person name="Szeto E."/>
            <person name="Dalin E."/>
            <person name="Pangilinan J.L."/>
            <person name="Lapidus A."/>
            <person name="Lowry S."/>
            <person name="Kyrpides N.C."/>
            <person name="McMahon K.D."/>
            <person name="Hugenholtz P."/>
        </authorList>
    </citation>
    <scope>NUCLEOTIDE SEQUENCE [LARGE SCALE GENOMIC DNA]</scope>
    <source>
        <strain evidence="7">UW-1</strain>
    </source>
</reference>
<keyword evidence="3" id="KW-0472">Membrane</keyword>
<sequence length="265" mass="28598">MNAPLPTNGLVPARAQPILRFENLTLGYNRHPAVHHLRGEVAAGSLLAIVGPNGAGKSTLLKAIAGELRPLQGRIELNGLERRQIAYLTQSTTLDSSFPMVVHDFVAMGLWREIGAFSGLSRTQRGNIEHALGVVGLAGLENRAIGTLSGGQLQRALFARVLLQDSPLVLLDEPFGAIDAASVRDLATLVRRWHSEGRTVIAVLHDLEHVRQEYPETLLLAREVVARGDTASVLSEENLLRARRLAEGRGDDAHAPVCHAVGNVE</sequence>
<dbReference type="AlphaFoldDB" id="C7RMT9"/>
<dbReference type="InterPro" id="IPR003439">
    <property type="entry name" value="ABC_transporter-like_ATP-bd"/>
</dbReference>
<gene>
    <name evidence="7" type="ordered locus">CAP2UW1_2010</name>
</gene>
<dbReference type="OrthoDB" id="9806726at2"/>
<dbReference type="PROSITE" id="PS00211">
    <property type="entry name" value="ABC_TRANSPORTER_1"/>
    <property type="match status" value="1"/>
</dbReference>
<protein>
    <submittedName>
        <fullName evidence="7">ABC transporter related</fullName>
    </submittedName>
</protein>
<dbReference type="STRING" id="522306.CAP2UW1_2010"/>
<dbReference type="HOGENOM" id="CLU_000604_1_11_4"/>
<keyword evidence="2" id="KW-0813">Transport</keyword>
<evidence type="ECO:0000256" key="3">
    <source>
        <dbReference type="ARBA" id="ARBA00022475"/>
    </source>
</evidence>
<dbReference type="SUPFAM" id="SSF52540">
    <property type="entry name" value="P-loop containing nucleoside triphosphate hydrolases"/>
    <property type="match status" value="1"/>
</dbReference>
<organism evidence="7">
    <name type="scientific">Accumulibacter regalis</name>
    <dbReference type="NCBI Taxonomy" id="522306"/>
    <lineage>
        <taxon>Bacteria</taxon>
        <taxon>Pseudomonadati</taxon>
        <taxon>Pseudomonadota</taxon>
        <taxon>Betaproteobacteria</taxon>
        <taxon>Candidatus Accumulibacter</taxon>
    </lineage>
</organism>
<dbReference type="EMBL" id="CP001715">
    <property type="protein sequence ID" value="ACV35306.1"/>
    <property type="molecule type" value="Genomic_DNA"/>
</dbReference>
<dbReference type="SMART" id="SM00382">
    <property type="entry name" value="AAA"/>
    <property type="match status" value="1"/>
</dbReference>
<evidence type="ECO:0000256" key="1">
    <source>
        <dbReference type="ARBA" id="ARBA00005417"/>
    </source>
</evidence>
<reference evidence="7" key="1">
    <citation type="submission" date="2009-08" db="EMBL/GenBank/DDBJ databases">
        <authorList>
            <consortium name="US DOE Joint Genome Institute"/>
            <person name="Lucas S."/>
            <person name="Copeland A."/>
            <person name="Lapidus A."/>
            <person name="Glavina del Rio T."/>
            <person name="Dalin E."/>
            <person name="Tice H."/>
            <person name="Bruce D."/>
            <person name="Barry K."/>
            <person name="Pitluck S."/>
            <person name="Lowry S."/>
            <person name="Larimer F."/>
            <person name="Land M."/>
            <person name="Hauser L."/>
            <person name="Kyrpides N."/>
            <person name="Ivanova N."/>
            <person name="McMahon K.D."/>
            <person name="Hugenholtz P."/>
        </authorList>
    </citation>
    <scope>NUCLEOTIDE SEQUENCE</scope>
    <source>
        <strain evidence="7">UW-1</strain>
    </source>
</reference>
<dbReference type="Gene3D" id="3.40.50.300">
    <property type="entry name" value="P-loop containing nucleotide triphosphate hydrolases"/>
    <property type="match status" value="1"/>
</dbReference>
<dbReference type="eggNOG" id="COG1121">
    <property type="taxonomic scope" value="Bacteria"/>
</dbReference>
<feature type="domain" description="ABC transporter" evidence="6">
    <location>
        <begin position="19"/>
        <end position="246"/>
    </location>
</feature>
<dbReference type="InterPro" id="IPR027417">
    <property type="entry name" value="P-loop_NTPase"/>
</dbReference>
<keyword evidence="4" id="KW-0547">Nucleotide-binding</keyword>
<keyword evidence="5" id="KW-0067">ATP-binding</keyword>
<keyword evidence="3" id="KW-1003">Cell membrane</keyword>
<evidence type="ECO:0000313" key="7">
    <source>
        <dbReference type="EMBL" id="ACV35306.1"/>
    </source>
</evidence>
<dbReference type="GO" id="GO:0005524">
    <property type="term" value="F:ATP binding"/>
    <property type="evidence" value="ECO:0007669"/>
    <property type="project" value="UniProtKB-KW"/>
</dbReference>
<dbReference type="PANTHER" id="PTHR42734:SF5">
    <property type="entry name" value="IRON TRANSPORT SYSTEM ATP-BINDING PROTEIN HI_0361-RELATED"/>
    <property type="match status" value="1"/>
</dbReference>
<comment type="similarity">
    <text evidence="1">Belongs to the ABC transporter superfamily.</text>
</comment>
<dbReference type="InterPro" id="IPR003593">
    <property type="entry name" value="AAA+_ATPase"/>
</dbReference>
<dbReference type="PROSITE" id="PS50893">
    <property type="entry name" value="ABC_TRANSPORTER_2"/>
    <property type="match status" value="1"/>
</dbReference>
<evidence type="ECO:0000259" key="6">
    <source>
        <dbReference type="PROSITE" id="PS50893"/>
    </source>
</evidence>
<dbReference type="PANTHER" id="PTHR42734">
    <property type="entry name" value="METAL TRANSPORT SYSTEM ATP-BINDING PROTEIN TM_0124-RELATED"/>
    <property type="match status" value="1"/>
</dbReference>
<dbReference type="GO" id="GO:0016887">
    <property type="term" value="F:ATP hydrolysis activity"/>
    <property type="evidence" value="ECO:0007669"/>
    <property type="project" value="InterPro"/>
</dbReference>
<proteinExistence type="inferred from homology"/>
<dbReference type="KEGG" id="app:CAP2UW1_2010"/>
<evidence type="ECO:0000256" key="4">
    <source>
        <dbReference type="ARBA" id="ARBA00022741"/>
    </source>
</evidence>
<dbReference type="Pfam" id="PF00005">
    <property type="entry name" value="ABC_tran"/>
    <property type="match status" value="1"/>
</dbReference>
<dbReference type="CDD" id="cd03235">
    <property type="entry name" value="ABC_Metallic_Cations"/>
    <property type="match status" value="1"/>
</dbReference>
<dbReference type="InterPro" id="IPR017871">
    <property type="entry name" value="ABC_transporter-like_CS"/>
</dbReference>
<accession>C7RMT9</accession>
<name>C7RMT9_ACCRE</name>
<evidence type="ECO:0000256" key="2">
    <source>
        <dbReference type="ARBA" id="ARBA00022448"/>
    </source>
</evidence>